<feature type="transmembrane region" description="Helical" evidence="11">
    <location>
        <begin position="262"/>
        <end position="283"/>
    </location>
</feature>
<dbReference type="GO" id="GO:0004984">
    <property type="term" value="F:olfactory receptor activity"/>
    <property type="evidence" value="ECO:0007669"/>
    <property type="project" value="InterPro"/>
</dbReference>
<dbReference type="GO" id="GO:0005886">
    <property type="term" value="C:plasma membrane"/>
    <property type="evidence" value="ECO:0007669"/>
    <property type="project" value="UniProtKB-SubCell"/>
</dbReference>
<evidence type="ECO:0000313" key="12">
    <source>
        <dbReference type="EMBL" id="ABW80750.1"/>
    </source>
</evidence>
<evidence type="ECO:0000256" key="3">
    <source>
        <dbReference type="ARBA" id="ARBA00022606"/>
    </source>
</evidence>
<dbReference type="PANTHER" id="PTHR21137">
    <property type="entry name" value="ODORANT RECEPTOR"/>
    <property type="match status" value="1"/>
</dbReference>
<keyword evidence="9" id="KW-0807">Transducer</keyword>
<evidence type="ECO:0000256" key="4">
    <source>
        <dbReference type="ARBA" id="ARBA00022692"/>
    </source>
</evidence>
<dbReference type="AlphaFoldDB" id="A8WAA8"/>
<comment type="subunit">
    <text evidence="10">Interacts with Orco. Complexes exist early in the endomembrane system in olfactory sensory neurons (OSNs), coupling these complexes to the conserved ciliary trafficking pathway.</text>
</comment>
<evidence type="ECO:0000256" key="6">
    <source>
        <dbReference type="ARBA" id="ARBA00022989"/>
    </source>
</evidence>
<reference evidence="12" key="1">
    <citation type="submission" date="2007-10" db="EMBL/GenBank/DDBJ databases">
        <title>Expressed sequence tags from antennae of the northern walnut husk fly, Rhagoletis suavis, including the first tephritid fly odorant receptor sequence.</title>
        <authorList>
            <person name="Ramsdell K."/>
            <person name="Lyons S."/>
            <person name="Robertson H."/>
            <person name="Walden K."/>
            <person name="Wanner K."/>
            <person name="Berlocher S."/>
        </authorList>
    </citation>
    <scope>NUCLEOTIDE SEQUENCE</scope>
</reference>
<keyword evidence="2" id="KW-1003">Cell membrane</keyword>
<feature type="transmembrane region" description="Helical" evidence="11">
    <location>
        <begin position="28"/>
        <end position="47"/>
    </location>
</feature>
<organism evidence="12">
    <name type="scientific">Rhagoletis suavis</name>
    <name type="common">Walnut husk maggot fly</name>
    <name type="synonym">Trypeta suavis</name>
    <dbReference type="NCBI Taxonomy" id="43410"/>
    <lineage>
        <taxon>Eukaryota</taxon>
        <taxon>Metazoa</taxon>
        <taxon>Ecdysozoa</taxon>
        <taxon>Arthropoda</taxon>
        <taxon>Hexapoda</taxon>
        <taxon>Insecta</taxon>
        <taxon>Pterygota</taxon>
        <taxon>Neoptera</taxon>
        <taxon>Endopterygota</taxon>
        <taxon>Diptera</taxon>
        <taxon>Brachycera</taxon>
        <taxon>Muscomorpha</taxon>
        <taxon>Tephritoidea</taxon>
        <taxon>Tephritidae</taxon>
        <taxon>Rhagoletis</taxon>
    </lineage>
</organism>
<dbReference type="GO" id="GO:0007165">
    <property type="term" value="P:signal transduction"/>
    <property type="evidence" value="ECO:0007669"/>
    <property type="project" value="UniProtKB-KW"/>
</dbReference>
<keyword evidence="5" id="KW-0552">Olfaction</keyword>
<feature type="transmembrane region" description="Helical" evidence="11">
    <location>
        <begin position="67"/>
        <end position="86"/>
    </location>
</feature>
<comment type="subcellular location">
    <subcellularLocation>
        <location evidence="1">Cell membrane</location>
        <topology evidence="1">Multi-pass membrane protein</topology>
    </subcellularLocation>
</comment>
<evidence type="ECO:0000256" key="8">
    <source>
        <dbReference type="ARBA" id="ARBA00023170"/>
    </source>
</evidence>
<dbReference type="EMBL" id="EU204908">
    <property type="protein sequence ID" value="ABW80750.1"/>
    <property type="molecule type" value="mRNA"/>
</dbReference>
<dbReference type="InterPro" id="IPR004117">
    <property type="entry name" value="7tm6_olfct_rcpt"/>
</dbReference>
<keyword evidence="6 11" id="KW-1133">Transmembrane helix</keyword>
<keyword evidence="7 11" id="KW-0472">Membrane</keyword>
<evidence type="ECO:0000256" key="10">
    <source>
        <dbReference type="ARBA" id="ARBA00038679"/>
    </source>
</evidence>
<feature type="transmembrane region" description="Helical" evidence="11">
    <location>
        <begin position="126"/>
        <end position="150"/>
    </location>
</feature>
<sequence>QVFWGPNALFRAVGYDFQRLPRPYWRQILMKAVLIFMILSAICIRIYMFMSLRELIIRDDILNSFRLGAFIAYGVDSNVKFAYFIFKAHRLRKIYDFLAAEYPQTSSEQKLYKIDIYGFQRAPVMICAYMAVVASIMLSPLLQSIVTYIIDIYRFGYDAAEYPYLHPIPMPYNFDYYTPRYYIPVYMVESLNGHFSSTTNLGTDLFISIFSGQLCMQLEYLGYSLETYEPSMEKSEDDCEFLRKWIRKHQLMLGLCADLDEVFGTTLLCKLITNCTYFCIIVAQLMLEGYGYGFLNFGSFFFLTVAQFFMVCQYGQNLITISEHLSFSAYKNRWYNGSKAYKKMILTIITRAQTPANLTAKGFQPISLLTFQIVMSVTYRVFAVLQQVFD</sequence>
<evidence type="ECO:0000256" key="5">
    <source>
        <dbReference type="ARBA" id="ARBA00022725"/>
    </source>
</evidence>
<evidence type="ECO:0000256" key="2">
    <source>
        <dbReference type="ARBA" id="ARBA00022475"/>
    </source>
</evidence>
<dbReference type="GO" id="GO:0005549">
    <property type="term" value="F:odorant binding"/>
    <property type="evidence" value="ECO:0007669"/>
    <property type="project" value="InterPro"/>
</dbReference>
<evidence type="ECO:0000256" key="1">
    <source>
        <dbReference type="ARBA" id="ARBA00004651"/>
    </source>
</evidence>
<protein>
    <submittedName>
        <fullName evidence="12">Odorant receptor</fullName>
    </submittedName>
</protein>
<feature type="transmembrane region" description="Helical" evidence="11">
    <location>
        <begin position="290"/>
        <end position="310"/>
    </location>
</feature>
<accession>A8WAA8</accession>
<keyword evidence="3" id="KW-0716">Sensory transduction</keyword>
<evidence type="ECO:0000256" key="11">
    <source>
        <dbReference type="SAM" id="Phobius"/>
    </source>
</evidence>
<dbReference type="Pfam" id="PF02949">
    <property type="entry name" value="7tm_6"/>
    <property type="match status" value="1"/>
</dbReference>
<dbReference type="PANTHER" id="PTHR21137:SF44">
    <property type="entry name" value="ODORANT RECEPTOR 13A-RELATED"/>
    <property type="match status" value="1"/>
</dbReference>
<evidence type="ECO:0000256" key="7">
    <source>
        <dbReference type="ARBA" id="ARBA00023136"/>
    </source>
</evidence>
<name>A8WAA8_RHASV</name>
<keyword evidence="8 12" id="KW-0675">Receptor</keyword>
<proteinExistence type="evidence at transcript level"/>
<feature type="non-terminal residue" evidence="12">
    <location>
        <position position="1"/>
    </location>
</feature>
<evidence type="ECO:0000256" key="9">
    <source>
        <dbReference type="ARBA" id="ARBA00023224"/>
    </source>
</evidence>
<keyword evidence="4 11" id="KW-0812">Transmembrane</keyword>